<accession>A0A839JUE4</accession>
<name>A0A839JUE4_9FIRM</name>
<gene>
    <name evidence="2" type="ORF">H0486_00145</name>
</gene>
<dbReference type="RefSeq" id="WP_228351084.1">
    <property type="nucleotide sequence ID" value="NZ_JACEGA010000001.1"/>
</dbReference>
<dbReference type="AlphaFoldDB" id="A0A839JUE4"/>
<feature type="compositionally biased region" description="Basic and acidic residues" evidence="1">
    <location>
        <begin position="1"/>
        <end position="17"/>
    </location>
</feature>
<evidence type="ECO:0000313" key="2">
    <source>
        <dbReference type="EMBL" id="MBB2181305.1"/>
    </source>
</evidence>
<feature type="region of interest" description="Disordered" evidence="1">
    <location>
        <begin position="1"/>
        <end position="48"/>
    </location>
</feature>
<comment type="caution">
    <text evidence="2">The sequence shown here is derived from an EMBL/GenBank/DDBJ whole genome shotgun (WGS) entry which is preliminary data.</text>
</comment>
<evidence type="ECO:0000313" key="3">
    <source>
        <dbReference type="Proteomes" id="UP000574276"/>
    </source>
</evidence>
<organism evidence="2 3">
    <name type="scientific">Variimorphobacter saccharofermentans</name>
    <dbReference type="NCBI Taxonomy" id="2755051"/>
    <lineage>
        <taxon>Bacteria</taxon>
        <taxon>Bacillati</taxon>
        <taxon>Bacillota</taxon>
        <taxon>Clostridia</taxon>
        <taxon>Lachnospirales</taxon>
        <taxon>Lachnospiraceae</taxon>
        <taxon>Variimorphobacter</taxon>
    </lineage>
</organism>
<proteinExistence type="predicted"/>
<sequence>MDQGKREKVRQKKDQEKFNNVTNSVKPRNQNQEHNVREEGIGRQNNKY</sequence>
<reference evidence="2 3" key="1">
    <citation type="submission" date="2020-07" db="EMBL/GenBank/DDBJ databases">
        <title>Characterization and genome sequencing of isolate MD1, a novel member within the family Lachnospiraceae.</title>
        <authorList>
            <person name="Rettenmaier R."/>
            <person name="Di Bello L."/>
            <person name="Zinser C."/>
            <person name="Scheitz K."/>
            <person name="Liebl W."/>
            <person name="Zverlov V."/>
        </authorList>
    </citation>
    <scope>NUCLEOTIDE SEQUENCE [LARGE SCALE GENOMIC DNA]</scope>
    <source>
        <strain evidence="2 3">MD1</strain>
    </source>
</reference>
<evidence type="ECO:0000256" key="1">
    <source>
        <dbReference type="SAM" id="MobiDB-lite"/>
    </source>
</evidence>
<feature type="compositionally biased region" description="Polar residues" evidence="1">
    <location>
        <begin position="18"/>
        <end position="33"/>
    </location>
</feature>
<keyword evidence="3" id="KW-1185">Reference proteome</keyword>
<protein>
    <submittedName>
        <fullName evidence="2">Uncharacterized protein</fullName>
    </submittedName>
</protein>
<dbReference type="EMBL" id="JACEGA010000001">
    <property type="protein sequence ID" value="MBB2181305.1"/>
    <property type="molecule type" value="Genomic_DNA"/>
</dbReference>
<dbReference type="Proteomes" id="UP000574276">
    <property type="component" value="Unassembled WGS sequence"/>
</dbReference>